<dbReference type="Proteomes" id="UP001218218">
    <property type="component" value="Unassembled WGS sequence"/>
</dbReference>
<name>A0AAD7A9Q3_9AGAR</name>
<evidence type="ECO:0008006" key="3">
    <source>
        <dbReference type="Google" id="ProtNLM"/>
    </source>
</evidence>
<organism evidence="1 2">
    <name type="scientific">Mycena albidolilacea</name>
    <dbReference type="NCBI Taxonomy" id="1033008"/>
    <lineage>
        <taxon>Eukaryota</taxon>
        <taxon>Fungi</taxon>
        <taxon>Dikarya</taxon>
        <taxon>Basidiomycota</taxon>
        <taxon>Agaricomycotina</taxon>
        <taxon>Agaricomycetes</taxon>
        <taxon>Agaricomycetidae</taxon>
        <taxon>Agaricales</taxon>
        <taxon>Marasmiineae</taxon>
        <taxon>Mycenaceae</taxon>
        <taxon>Mycena</taxon>
    </lineage>
</organism>
<evidence type="ECO:0000313" key="2">
    <source>
        <dbReference type="Proteomes" id="UP001218218"/>
    </source>
</evidence>
<gene>
    <name evidence="1" type="ORF">DFH08DRAFT_987010</name>
</gene>
<comment type="caution">
    <text evidence="1">The sequence shown here is derived from an EMBL/GenBank/DDBJ whole genome shotgun (WGS) entry which is preliminary data.</text>
</comment>
<sequence>MFDYLVGELSINILFQSTGCRLQWHVKYQLGCFLICYSALGSDVIGTAQKLSIGYRTVFLYCHQRKVVVRQHIKDFYGFLKCLGSGDGSLIHFNEVLIEDGHLFQPRKKFFGMNIQATCDHEKRFTSFEIGWPSTVTDHRHQYFKSGEYILVDKDK</sequence>
<dbReference type="EMBL" id="JARIHO010000011">
    <property type="protein sequence ID" value="KAJ7353019.1"/>
    <property type="molecule type" value="Genomic_DNA"/>
</dbReference>
<dbReference type="AlphaFoldDB" id="A0AAD7A9Q3"/>
<protein>
    <recommendedName>
        <fullName evidence="3">DDE Tnp4 domain-containing protein</fullName>
    </recommendedName>
</protein>
<keyword evidence="2" id="KW-1185">Reference proteome</keyword>
<evidence type="ECO:0000313" key="1">
    <source>
        <dbReference type="EMBL" id="KAJ7353019.1"/>
    </source>
</evidence>
<reference evidence="1" key="1">
    <citation type="submission" date="2023-03" db="EMBL/GenBank/DDBJ databases">
        <title>Massive genome expansion in bonnet fungi (Mycena s.s.) driven by repeated elements and novel gene families across ecological guilds.</title>
        <authorList>
            <consortium name="Lawrence Berkeley National Laboratory"/>
            <person name="Harder C.B."/>
            <person name="Miyauchi S."/>
            <person name="Viragh M."/>
            <person name="Kuo A."/>
            <person name="Thoen E."/>
            <person name="Andreopoulos B."/>
            <person name="Lu D."/>
            <person name="Skrede I."/>
            <person name="Drula E."/>
            <person name="Henrissat B."/>
            <person name="Morin E."/>
            <person name="Kohler A."/>
            <person name="Barry K."/>
            <person name="LaButti K."/>
            <person name="Morin E."/>
            <person name="Salamov A."/>
            <person name="Lipzen A."/>
            <person name="Mereny Z."/>
            <person name="Hegedus B."/>
            <person name="Baldrian P."/>
            <person name="Stursova M."/>
            <person name="Weitz H."/>
            <person name="Taylor A."/>
            <person name="Grigoriev I.V."/>
            <person name="Nagy L.G."/>
            <person name="Martin F."/>
            <person name="Kauserud H."/>
        </authorList>
    </citation>
    <scope>NUCLEOTIDE SEQUENCE</scope>
    <source>
        <strain evidence="1">CBHHK002</strain>
    </source>
</reference>
<proteinExistence type="predicted"/>
<accession>A0AAD7A9Q3</accession>